<sequence length="353" mass="40261">MGHASFSPCLPDQRTNLITIISEHHGWRTLSGIQTSDYYAYRNAIRDGCHLQRVSFELRHPEEMICDLSNLDPIYNGMHRDDIVKIWEHLNLSTRKMEGRGGIGRVEGNGLSPELAISGPSKSVLTILKNSLISEAFNHIQSSFFPITTKKPSRGVAKNRLLTNADSNTLDFHNRLCIFYSQYVSHEQLESNSIFNTRYIYEDHEIWHQIENLSKNKLFLLSAGLPLALGYMAATGDQNVFFLEIHRQNDSSLLNKNIEFQDIFPTPTSSRDPWLIIDKAYTGGSLRQAANTIRKKYGYSVEIKTVALFPKSFSAFMGADYAVYAGKLFDVRAYTSRLDRDLWHMQLIVDQTI</sequence>
<dbReference type="EMBL" id="JACAQD010000014">
    <property type="protein sequence ID" value="NWC33523.1"/>
    <property type="molecule type" value="Genomic_DNA"/>
</dbReference>
<gene>
    <name evidence="1" type="ORF">HX876_14065</name>
</gene>
<dbReference type="AlphaFoldDB" id="A0A7Y7YBY8"/>
<accession>A0A7Y7YBY8</accession>
<evidence type="ECO:0000313" key="2">
    <source>
        <dbReference type="Proteomes" id="UP000520592"/>
    </source>
</evidence>
<proteinExistence type="predicted"/>
<organism evidence="1 2">
    <name type="scientific">Pseudomonas gingeri</name>
    <dbReference type="NCBI Taxonomy" id="117681"/>
    <lineage>
        <taxon>Bacteria</taxon>
        <taxon>Pseudomonadati</taxon>
        <taxon>Pseudomonadota</taxon>
        <taxon>Gammaproteobacteria</taxon>
        <taxon>Pseudomonadales</taxon>
        <taxon>Pseudomonadaceae</taxon>
        <taxon>Pseudomonas</taxon>
    </lineage>
</organism>
<reference evidence="1 2" key="1">
    <citation type="submission" date="2020-04" db="EMBL/GenBank/DDBJ databases">
        <title>Molecular characterization of pseudomonads from Agaricus bisporus reveal novel blotch 2 pathogens in Western Europe.</title>
        <authorList>
            <person name="Taparia T."/>
            <person name="Krijger M."/>
            <person name="Haynes E."/>
            <person name="Elpinstone J.G."/>
            <person name="Noble R."/>
            <person name="Van Der Wolf J."/>
        </authorList>
    </citation>
    <scope>NUCLEOTIDE SEQUENCE [LARGE SCALE GENOMIC DNA]</scope>
    <source>
        <strain evidence="1 2">IPO3737</strain>
    </source>
</reference>
<name>A0A7Y7YBY8_9PSED</name>
<dbReference type="InterPro" id="IPR029057">
    <property type="entry name" value="PRTase-like"/>
</dbReference>
<dbReference type="SUPFAM" id="SSF53271">
    <property type="entry name" value="PRTase-like"/>
    <property type="match status" value="1"/>
</dbReference>
<dbReference type="Proteomes" id="UP000520592">
    <property type="component" value="Unassembled WGS sequence"/>
</dbReference>
<evidence type="ECO:0000313" key="1">
    <source>
        <dbReference type="EMBL" id="NWC33523.1"/>
    </source>
</evidence>
<protein>
    <submittedName>
        <fullName evidence="1">Uncharacterized protein</fullName>
    </submittedName>
</protein>
<comment type="caution">
    <text evidence="1">The sequence shown here is derived from an EMBL/GenBank/DDBJ whole genome shotgun (WGS) entry which is preliminary data.</text>
</comment>